<feature type="signal peptide" evidence="9">
    <location>
        <begin position="1"/>
        <end position="23"/>
    </location>
</feature>
<evidence type="ECO:0000256" key="6">
    <source>
        <dbReference type="ARBA" id="ARBA00023329"/>
    </source>
</evidence>
<comment type="subcellular location">
    <subcellularLocation>
        <location evidence="1">Cytoplasmic vesicle</location>
    </subcellularLocation>
    <subcellularLocation>
        <location evidence="2">Secreted</location>
    </subcellularLocation>
</comment>
<keyword evidence="5" id="KW-0278">Fertilization</keyword>
<dbReference type="InterPro" id="IPR044711">
    <property type="entry name" value="EC11-15"/>
</dbReference>
<evidence type="ECO:0000256" key="5">
    <source>
        <dbReference type="ARBA" id="ARBA00023279"/>
    </source>
</evidence>
<feature type="chain" id="PRO_5033025525" description="Prolamin-like domain-containing protein" evidence="9">
    <location>
        <begin position="24"/>
        <end position="129"/>
    </location>
</feature>
<dbReference type="Proteomes" id="UP000652761">
    <property type="component" value="Unassembled WGS sequence"/>
</dbReference>
<gene>
    <name evidence="11" type="ORF">Taro_024549</name>
</gene>
<keyword evidence="3" id="KW-0964">Secreted</keyword>
<evidence type="ECO:0000313" key="12">
    <source>
        <dbReference type="Proteomes" id="UP000652761"/>
    </source>
</evidence>
<protein>
    <recommendedName>
        <fullName evidence="10">Prolamin-like domain-containing protein</fullName>
    </recommendedName>
</protein>
<accession>A0A843VDZ2</accession>
<dbReference type="GO" id="GO:0031410">
    <property type="term" value="C:cytoplasmic vesicle"/>
    <property type="evidence" value="ECO:0007669"/>
    <property type="project" value="UniProtKB-SubCell"/>
</dbReference>
<evidence type="ECO:0000256" key="7">
    <source>
        <dbReference type="ARBA" id="ARBA00034457"/>
    </source>
</evidence>
<comment type="caution">
    <text evidence="11">The sequence shown here is derived from an EMBL/GenBank/DDBJ whole genome shotgun (WGS) entry which is preliminary data.</text>
</comment>
<dbReference type="GO" id="GO:0009567">
    <property type="term" value="P:double fertilization forming a zygote and endosperm"/>
    <property type="evidence" value="ECO:0007669"/>
    <property type="project" value="InterPro"/>
</dbReference>
<dbReference type="Pfam" id="PF05617">
    <property type="entry name" value="Prolamin_like"/>
    <property type="match status" value="1"/>
</dbReference>
<dbReference type="GO" id="GO:0080155">
    <property type="term" value="P:regulation of double fertilization forming a zygote and endosperm"/>
    <property type="evidence" value="ECO:0007669"/>
    <property type="project" value="UniProtKB-ARBA"/>
</dbReference>
<keyword evidence="4 9" id="KW-0732">Signal</keyword>
<dbReference type="EMBL" id="NMUH01001393">
    <property type="protein sequence ID" value="MQL91930.1"/>
    <property type="molecule type" value="Genomic_DNA"/>
</dbReference>
<name>A0A843VDZ2_COLES</name>
<evidence type="ECO:0000313" key="11">
    <source>
        <dbReference type="EMBL" id="MQL91930.1"/>
    </source>
</evidence>
<dbReference type="AlphaFoldDB" id="A0A843VDZ2"/>
<sequence length="129" mass="13122">MASQKLALPLALAWLLAAAAAAGRELPPSAPGALDARLAGLFGGGLVQCWSALLQLRSCSDELAVFLLNGEVNLGPECCGAIQVITRQCWPTLLASVGLTVDQANVLRGYCDAEGEAAAAPPPPPEMGA</sequence>
<evidence type="ECO:0000256" key="8">
    <source>
        <dbReference type="ARBA" id="ARBA00034484"/>
    </source>
</evidence>
<evidence type="ECO:0000256" key="1">
    <source>
        <dbReference type="ARBA" id="ARBA00004541"/>
    </source>
</evidence>
<evidence type="ECO:0000259" key="10">
    <source>
        <dbReference type="Pfam" id="PF05617"/>
    </source>
</evidence>
<comment type="function">
    <text evidence="7">Involved in the regulation of gamete interactions during the double fertilization and to prevent multiple-pollen tube attraction; mediates the redistribution of the gamete fusogen HAP2/GCS1 to the cell surface after secretion upon sperm arrival.</text>
</comment>
<comment type="similarity">
    <text evidence="8">Belongs to the plant egg cell-secreted peptide family.</text>
</comment>
<evidence type="ECO:0000256" key="2">
    <source>
        <dbReference type="ARBA" id="ARBA00004613"/>
    </source>
</evidence>
<feature type="domain" description="Prolamin-like" evidence="10">
    <location>
        <begin position="48"/>
        <end position="112"/>
    </location>
</feature>
<organism evidence="11 12">
    <name type="scientific">Colocasia esculenta</name>
    <name type="common">Wild taro</name>
    <name type="synonym">Arum esculentum</name>
    <dbReference type="NCBI Taxonomy" id="4460"/>
    <lineage>
        <taxon>Eukaryota</taxon>
        <taxon>Viridiplantae</taxon>
        <taxon>Streptophyta</taxon>
        <taxon>Embryophyta</taxon>
        <taxon>Tracheophyta</taxon>
        <taxon>Spermatophyta</taxon>
        <taxon>Magnoliopsida</taxon>
        <taxon>Liliopsida</taxon>
        <taxon>Araceae</taxon>
        <taxon>Aroideae</taxon>
        <taxon>Colocasieae</taxon>
        <taxon>Colocasia</taxon>
    </lineage>
</organism>
<evidence type="ECO:0000256" key="9">
    <source>
        <dbReference type="SAM" id="SignalP"/>
    </source>
</evidence>
<keyword evidence="12" id="KW-1185">Reference proteome</keyword>
<dbReference type="GO" id="GO:2000008">
    <property type="term" value="P:regulation of protein localization to cell surface"/>
    <property type="evidence" value="ECO:0007669"/>
    <property type="project" value="UniProtKB-ARBA"/>
</dbReference>
<reference evidence="11" key="1">
    <citation type="submission" date="2017-07" db="EMBL/GenBank/DDBJ databases">
        <title>Taro Niue Genome Assembly and Annotation.</title>
        <authorList>
            <person name="Atibalentja N."/>
            <person name="Keating K."/>
            <person name="Fields C.J."/>
        </authorList>
    </citation>
    <scope>NUCLEOTIDE SEQUENCE</scope>
    <source>
        <strain evidence="11">Niue_2</strain>
        <tissue evidence="11">Leaf</tissue>
    </source>
</reference>
<dbReference type="GO" id="GO:0005576">
    <property type="term" value="C:extracellular region"/>
    <property type="evidence" value="ECO:0007669"/>
    <property type="project" value="UniProtKB-SubCell"/>
</dbReference>
<evidence type="ECO:0000256" key="4">
    <source>
        <dbReference type="ARBA" id="ARBA00022729"/>
    </source>
</evidence>
<evidence type="ECO:0000256" key="3">
    <source>
        <dbReference type="ARBA" id="ARBA00022525"/>
    </source>
</evidence>
<dbReference type="OrthoDB" id="782765at2759"/>
<proteinExistence type="inferred from homology"/>
<dbReference type="InterPro" id="IPR008502">
    <property type="entry name" value="Prolamin-like"/>
</dbReference>
<dbReference type="PANTHER" id="PTHR35293">
    <property type="entry name" value="EGG CELL-SECRETED PROTEIN 1.5"/>
    <property type="match status" value="1"/>
</dbReference>
<keyword evidence="6" id="KW-0968">Cytoplasmic vesicle</keyword>
<dbReference type="PANTHER" id="PTHR35293:SF10">
    <property type="entry name" value="EGG CELL-SECRETED PROTEIN 1.2-RELATED"/>
    <property type="match status" value="1"/>
</dbReference>